<feature type="transmembrane region" description="Helical" evidence="2">
    <location>
        <begin position="100"/>
        <end position="121"/>
    </location>
</feature>
<evidence type="ECO:0000256" key="1">
    <source>
        <dbReference type="SAM" id="MobiDB-lite"/>
    </source>
</evidence>
<evidence type="ECO:0000313" key="4">
    <source>
        <dbReference type="Proteomes" id="UP001240984"/>
    </source>
</evidence>
<sequence length="358" mass="37192">MSASDDVDRPAPAIRPFAPDSPRERPPSLPKQPLSPPERRSAPAPAPARRDLPVSTLRLTASVTGIVAGGVAAFLVGPLADGFEPFASIRDAQRGDGYTVVMVSVIWVLAGALLQTPIAVLRRAPIGPGLAGLAAVLGYHLVIAVLMVPVAAYGPDYDPDYGGDDPAAAYPAFLTLVLFGFSLLAVTGCTFVSPPPADGPGSVQRRRASETLGLADRLAGVAALSWLCGILFVPAMVFDVVTGAGVPFVPAEQTWILACGLILAMPFALVAAVVVAGGRLRGWKTSASMTKRGFGPAFLFTVAATLLGGALFFSQLGRVFPRGMVTGLTLLAALAFALIGWRVVVHRARRGGLLEKPR</sequence>
<keyword evidence="2" id="KW-0472">Membrane</keyword>
<gene>
    <name evidence="3" type="ORF">J2S43_001829</name>
</gene>
<feature type="transmembrane region" description="Helical" evidence="2">
    <location>
        <begin position="59"/>
        <end position="80"/>
    </location>
</feature>
<feature type="transmembrane region" description="Helical" evidence="2">
    <location>
        <begin position="133"/>
        <end position="152"/>
    </location>
</feature>
<feature type="transmembrane region" description="Helical" evidence="2">
    <location>
        <begin position="172"/>
        <end position="193"/>
    </location>
</feature>
<evidence type="ECO:0000313" key="3">
    <source>
        <dbReference type="EMBL" id="MDP9793317.1"/>
    </source>
</evidence>
<keyword evidence="2" id="KW-0812">Transmembrane</keyword>
<feature type="transmembrane region" description="Helical" evidence="2">
    <location>
        <begin position="255"/>
        <end position="276"/>
    </location>
</feature>
<feature type="transmembrane region" description="Helical" evidence="2">
    <location>
        <begin position="214"/>
        <end position="235"/>
    </location>
</feature>
<accession>A0ABT9MPI5</accession>
<proteinExistence type="predicted"/>
<keyword evidence="4" id="KW-1185">Reference proteome</keyword>
<dbReference type="EMBL" id="JAUSRA010000001">
    <property type="protein sequence ID" value="MDP9793317.1"/>
    <property type="molecule type" value="Genomic_DNA"/>
</dbReference>
<feature type="region of interest" description="Disordered" evidence="1">
    <location>
        <begin position="1"/>
        <end position="49"/>
    </location>
</feature>
<dbReference type="RefSeq" id="WP_306828345.1">
    <property type="nucleotide sequence ID" value="NZ_JAUSRA010000001.1"/>
</dbReference>
<comment type="caution">
    <text evidence="3">The sequence shown here is derived from an EMBL/GenBank/DDBJ whole genome shotgun (WGS) entry which is preliminary data.</text>
</comment>
<evidence type="ECO:0008006" key="5">
    <source>
        <dbReference type="Google" id="ProtNLM"/>
    </source>
</evidence>
<keyword evidence="2" id="KW-1133">Transmembrane helix</keyword>
<feature type="compositionally biased region" description="Pro residues" evidence="1">
    <location>
        <begin position="27"/>
        <end position="36"/>
    </location>
</feature>
<feature type="transmembrane region" description="Helical" evidence="2">
    <location>
        <begin position="323"/>
        <end position="344"/>
    </location>
</feature>
<reference evidence="3 4" key="1">
    <citation type="submission" date="2023-07" db="EMBL/GenBank/DDBJ databases">
        <title>Sequencing the genomes of 1000 actinobacteria strains.</title>
        <authorList>
            <person name="Klenk H.-P."/>
        </authorList>
    </citation>
    <scope>NUCLEOTIDE SEQUENCE [LARGE SCALE GENOMIC DNA]</scope>
    <source>
        <strain evidence="3 4">DSM 44710</strain>
    </source>
</reference>
<protein>
    <recommendedName>
        <fullName evidence="5">Integral membrane protein</fullName>
    </recommendedName>
</protein>
<organism evidence="3 4">
    <name type="scientific">Catenuloplanes nepalensis</name>
    <dbReference type="NCBI Taxonomy" id="587533"/>
    <lineage>
        <taxon>Bacteria</taxon>
        <taxon>Bacillati</taxon>
        <taxon>Actinomycetota</taxon>
        <taxon>Actinomycetes</taxon>
        <taxon>Micromonosporales</taxon>
        <taxon>Micromonosporaceae</taxon>
        <taxon>Catenuloplanes</taxon>
    </lineage>
</organism>
<dbReference type="Proteomes" id="UP001240984">
    <property type="component" value="Unassembled WGS sequence"/>
</dbReference>
<name>A0ABT9MPI5_9ACTN</name>
<feature type="transmembrane region" description="Helical" evidence="2">
    <location>
        <begin position="297"/>
        <end position="317"/>
    </location>
</feature>
<evidence type="ECO:0000256" key="2">
    <source>
        <dbReference type="SAM" id="Phobius"/>
    </source>
</evidence>